<keyword evidence="5 19" id="KW-0812">Transmembrane</keyword>
<dbReference type="GO" id="GO:0004674">
    <property type="term" value="F:protein serine/threonine kinase activity"/>
    <property type="evidence" value="ECO:0007669"/>
    <property type="project" value="UniProtKB-KW"/>
</dbReference>
<dbReference type="SUPFAM" id="SSF51110">
    <property type="entry name" value="alpha-D-mannose-specific plant lectins"/>
    <property type="match status" value="1"/>
</dbReference>
<feature type="domain" description="Bulb-type lectin" evidence="22">
    <location>
        <begin position="30"/>
        <end position="156"/>
    </location>
</feature>
<keyword evidence="7 17" id="KW-0547">Nucleotide-binding</keyword>
<dbReference type="GO" id="GO:0048544">
    <property type="term" value="P:recognition of pollen"/>
    <property type="evidence" value="ECO:0007669"/>
    <property type="project" value="InterPro"/>
</dbReference>
<evidence type="ECO:0000256" key="14">
    <source>
        <dbReference type="ARBA" id="ARBA00023180"/>
    </source>
</evidence>
<feature type="region of interest" description="Disordered" evidence="18">
    <location>
        <begin position="478"/>
        <end position="509"/>
    </location>
</feature>
<evidence type="ECO:0000256" key="2">
    <source>
        <dbReference type="ARBA" id="ARBA00022527"/>
    </source>
</evidence>
<keyword evidence="4 17" id="KW-0808">Transferase</keyword>
<evidence type="ECO:0000256" key="1">
    <source>
        <dbReference type="ARBA" id="ARBA00004479"/>
    </source>
</evidence>
<dbReference type="SMART" id="SM00473">
    <property type="entry name" value="PAN_AP"/>
    <property type="match status" value="1"/>
</dbReference>
<evidence type="ECO:0000259" key="22">
    <source>
        <dbReference type="PROSITE" id="PS50927"/>
    </source>
</evidence>
<keyword evidence="14" id="KW-0325">Glycoprotein</keyword>
<keyword evidence="12" id="KW-1015">Disulfide bond</keyword>
<organism evidence="24 25">
    <name type="scientific">Linum trigynum</name>
    <dbReference type="NCBI Taxonomy" id="586398"/>
    <lineage>
        <taxon>Eukaryota</taxon>
        <taxon>Viridiplantae</taxon>
        <taxon>Streptophyta</taxon>
        <taxon>Embryophyta</taxon>
        <taxon>Tracheophyta</taxon>
        <taxon>Spermatophyta</taxon>
        <taxon>Magnoliopsida</taxon>
        <taxon>eudicotyledons</taxon>
        <taxon>Gunneridae</taxon>
        <taxon>Pentapetalae</taxon>
        <taxon>rosids</taxon>
        <taxon>fabids</taxon>
        <taxon>Malpighiales</taxon>
        <taxon>Linaceae</taxon>
        <taxon>Linum</taxon>
    </lineage>
</organism>
<feature type="signal peptide" evidence="20">
    <location>
        <begin position="1"/>
        <end position="29"/>
    </location>
</feature>
<dbReference type="InterPro" id="IPR001480">
    <property type="entry name" value="Bulb-type_lectin_dom"/>
</dbReference>
<keyword evidence="6 20" id="KW-0732">Signal</keyword>
<dbReference type="GO" id="GO:0005524">
    <property type="term" value="F:ATP binding"/>
    <property type="evidence" value="ECO:0007669"/>
    <property type="project" value="UniProtKB-KW"/>
</dbReference>
<evidence type="ECO:0000256" key="6">
    <source>
        <dbReference type="ARBA" id="ARBA00022729"/>
    </source>
</evidence>
<comment type="similarity">
    <text evidence="17">Belongs to the protein kinase superfamily. Ser/Thr protein kinase family.</text>
</comment>
<dbReference type="AlphaFoldDB" id="A0AAV2C8Q9"/>
<dbReference type="SMART" id="SM00108">
    <property type="entry name" value="B_lectin"/>
    <property type="match status" value="1"/>
</dbReference>
<keyword evidence="8 17" id="KW-0418">Kinase</keyword>
<keyword evidence="3" id="KW-0597">Phosphoprotein</keyword>
<dbReference type="PROSITE" id="PS50948">
    <property type="entry name" value="PAN"/>
    <property type="match status" value="1"/>
</dbReference>
<dbReference type="CDD" id="cd01098">
    <property type="entry name" value="PAN_AP_plant"/>
    <property type="match status" value="1"/>
</dbReference>
<evidence type="ECO:0000256" key="13">
    <source>
        <dbReference type="ARBA" id="ARBA00023170"/>
    </source>
</evidence>
<evidence type="ECO:0000259" key="21">
    <source>
        <dbReference type="PROSITE" id="PS50011"/>
    </source>
</evidence>
<dbReference type="Proteomes" id="UP001497516">
    <property type="component" value="Chromosome 1"/>
</dbReference>
<dbReference type="SUPFAM" id="SSF56112">
    <property type="entry name" value="Protein kinase-like (PK-like)"/>
    <property type="match status" value="1"/>
</dbReference>
<evidence type="ECO:0000256" key="11">
    <source>
        <dbReference type="ARBA" id="ARBA00023136"/>
    </source>
</evidence>
<dbReference type="PANTHER" id="PTHR32444">
    <property type="entry name" value="BULB-TYPE LECTIN DOMAIN-CONTAINING PROTEIN"/>
    <property type="match status" value="1"/>
</dbReference>
<accession>A0AAV2C8Q9</accession>
<dbReference type="InterPro" id="IPR003609">
    <property type="entry name" value="Pan_app"/>
</dbReference>
<proteinExistence type="inferred from homology"/>
<dbReference type="PROSITE" id="PS00108">
    <property type="entry name" value="PROTEIN_KINASE_ST"/>
    <property type="match status" value="1"/>
</dbReference>
<evidence type="ECO:0000313" key="24">
    <source>
        <dbReference type="EMBL" id="CAL1352740.1"/>
    </source>
</evidence>
<comment type="subcellular location">
    <subcellularLocation>
        <location evidence="1">Membrane</location>
        <topology evidence="1">Single-pass type I membrane protein</topology>
    </subcellularLocation>
</comment>
<dbReference type="FunFam" id="3.50.4.10:FF:000002">
    <property type="entry name" value="G-type lectin S-receptor-like serine/threonine-protein kinase"/>
    <property type="match status" value="1"/>
</dbReference>
<reference evidence="24 25" key="1">
    <citation type="submission" date="2024-04" db="EMBL/GenBank/DDBJ databases">
        <authorList>
            <person name="Fracassetti M."/>
        </authorList>
    </citation>
    <scope>NUCLEOTIDE SEQUENCE [LARGE SCALE GENOMIC DNA]</scope>
</reference>
<dbReference type="Pfam" id="PF01453">
    <property type="entry name" value="B_lectin"/>
    <property type="match status" value="1"/>
</dbReference>
<dbReference type="FunFam" id="3.30.200.20:FF:000195">
    <property type="entry name" value="G-type lectin S-receptor-like serine/threonine-protein kinase"/>
    <property type="match status" value="1"/>
</dbReference>
<keyword evidence="25" id="KW-1185">Reference proteome</keyword>
<comment type="catalytic activity">
    <reaction evidence="16 17">
        <text>L-seryl-[protein] + ATP = O-phospho-L-seryl-[protein] + ADP + H(+)</text>
        <dbReference type="Rhea" id="RHEA:17989"/>
        <dbReference type="Rhea" id="RHEA-COMP:9863"/>
        <dbReference type="Rhea" id="RHEA-COMP:11604"/>
        <dbReference type="ChEBI" id="CHEBI:15378"/>
        <dbReference type="ChEBI" id="CHEBI:29999"/>
        <dbReference type="ChEBI" id="CHEBI:30616"/>
        <dbReference type="ChEBI" id="CHEBI:83421"/>
        <dbReference type="ChEBI" id="CHEBI:456216"/>
        <dbReference type="EC" id="2.7.11.1"/>
    </reaction>
</comment>
<evidence type="ECO:0000256" key="20">
    <source>
        <dbReference type="SAM" id="SignalP"/>
    </source>
</evidence>
<dbReference type="InterPro" id="IPR011009">
    <property type="entry name" value="Kinase-like_dom_sf"/>
</dbReference>
<keyword evidence="9 17" id="KW-0067">ATP-binding</keyword>
<evidence type="ECO:0000256" key="18">
    <source>
        <dbReference type="SAM" id="MobiDB-lite"/>
    </source>
</evidence>
<dbReference type="InterPro" id="IPR000719">
    <property type="entry name" value="Prot_kinase_dom"/>
</dbReference>
<feature type="domain" description="Protein kinase" evidence="21">
    <location>
        <begin position="531"/>
        <end position="818"/>
    </location>
</feature>
<dbReference type="PROSITE" id="PS50011">
    <property type="entry name" value="PROTEIN_KINASE_DOM"/>
    <property type="match status" value="1"/>
</dbReference>
<dbReference type="InterPro" id="IPR024171">
    <property type="entry name" value="SRK-like_kinase"/>
</dbReference>
<dbReference type="FunFam" id="2.90.10.10:FF:000005">
    <property type="entry name" value="G-type lectin S-receptor-like serine/threonine-protein kinase"/>
    <property type="match status" value="1"/>
</dbReference>
<dbReference type="PANTHER" id="PTHR32444:SF98">
    <property type="entry name" value="RECEPTOR-LIKE SERINE_THREONINE-PROTEIN KINASE"/>
    <property type="match status" value="1"/>
</dbReference>
<dbReference type="Gene3D" id="2.90.10.10">
    <property type="entry name" value="Bulb-type lectin domain"/>
    <property type="match status" value="1"/>
</dbReference>
<evidence type="ECO:0000259" key="23">
    <source>
        <dbReference type="PROSITE" id="PS50948"/>
    </source>
</evidence>
<evidence type="ECO:0000256" key="16">
    <source>
        <dbReference type="ARBA" id="ARBA00048679"/>
    </source>
</evidence>
<dbReference type="Pfam" id="PF08276">
    <property type="entry name" value="PAN_2"/>
    <property type="match status" value="1"/>
</dbReference>
<dbReference type="PROSITE" id="PS50927">
    <property type="entry name" value="BULB_LECTIN"/>
    <property type="match status" value="1"/>
</dbReference>
<sequence length="851" mass="95446">MGNLSCAATTMQLFLVFFLLSLLFSNSTAVDSINATQSLQPGSTLLSSGGTFELGFFTPPTTQNRYLGIWYKKISTCTVVWVANRAAPLNGSEGAVLRFIDGGRNLAVLAGAGDGNITWSTNLSGPAPIRPVAQLLETGNLVIRDGSSETFLWQSFDYPGDTFLPGMKYGIDFKLGLNRALTSWRTATDPAVGDYANTLDPSGVPQFLLTRRSSFIEFRSGSWNGKQFGGMINLKPNPIYTYEFVSNENEMFYRYQLINSSVVTRMVLTPEGNLQRFIWVERTGEWNLYLTAHTDNCDRFGLCGPNGICDIDNSPACACLTRFVPKFSEEWSAADWSNGCGREVALDCSSGEGFVKYSGIKLPDTRQSWYNGSMELRDCERKCRGNCSCTAYANLDVRNGGSGCILWFGDLVDIRQYDDNNGQDVYIRLAASEMDRYERSNGNKRVRIIVIPISVVAFILLLLCVVLRIRRRKKQLRIQASMPQSSEEESEDEEDEDEEEYDEEQSHEGRNRDLELPLFHFNAIADATNYFSINNKLGQGGYGPVYKGTLKNGQVIAVKRLSKKSRQGTREFKNEVACIAKLQHRNLVKLLGCCIQSVERMLIYEYMPNKSLNFFIFDRGQSALLDWSKRLHIINGIARGLLYLHQDSRLRIIHRDLKASNVLLDHEMNPKISDFGMARSFAGDESSANTTRIVGTYGYMSPEYAIDGLFSVKSDVFSFGVLVLEIISGRKNRGFSHTDHKLNLLGHAWMLLKEGRPDELVEECIRSTCHDMAVVDRIVHIGLLCVQQSPEDRPNMSNVVLMLSSSEIELAQPKEPGFFTERDILEASSSFSKHEYSSTNNKLSETIIDAR</sequence>
<keyword evidence="10 19" id="KW-1133">Transmembrane helix</keyword>
<feature type="compositionally biased region" description="Acidic residues" evidence="18">
    <location>
        <begin position="486"/>
        <end position="503"/>
    </location>
</feature>
<dbReference type="SMART" id="SM00220">
    <property type="entry name" value="S_TKc"/>
    <property type="match status" value="1"/>
</dbReference>
<keyword evidence="13" id="KW-0675">Receptor</keyword>
<dbReference type="Gene3D" id="1.10.510.10">
    <property type="entry name" value="Transferase(Phosphotransferase) domain 1"/>
    <property type="match status" value="1"/>
</dbReference>
<dbReference type="InterPro" id="IPR000858">
    <property type="entry name" value="S_locus_glycoprot_dom"/>
</dbReference>
<keyword evidence="11 19" id="KW-0472">Membrane</keyword>
<dbReference type="EC" id="2.7.11.1" evidence="17"/>
<dbReference type="CDD" id="cd14066">
    <property type="entry name" value="STKc_IRAK"/>
    <property type="match status" value="1"/>
</dbReference>
<evidence type="ECO:0000256" key="5">
    <source>
        <dbReference type="ARBA" id="ARBA00022692"/>
    </source>
</evidence>
<dbReference type="EMBL" id="OZ034813">
    <property type="protein sequence ID" value="CAL1352740.1"/>
    <property type="molecule type" value="Genomic_DNA"/>
</dbReference>
<dbReference type="FunFam" id="1.10.510.10:FF:000060">
    <property type="entry name" value="G-type lectin S-receptor-like serine/threonine-protein kinase"/>
    <property type="match status" value="1"/>
</dbReference>
<dbReference type="PIRSF" id="PIRSF000641">
    <property type="entry name" value="SRK"/>
    <property type="match status" value="1"/>
</dbReference>
<protein>
    <recommendedName>
        <fullName evidence="17">Receptor-like serine/threonine-protein kinase</fullName>
        <ecNumber evidence="17">2.7.11.1</ecNumber>
    </recommendedName>
</protein>
<evidence type="ECO:0000313" key="25">
    <source>
        <dbReference type="Proteomes" id="UP001497516"/>
    </source>
</evidence>
<evidence type="ECO:0000256" key="19">
    <source>
        <dbReference type="SAM" id="Phobius"/>
    </source>
</evidence>
<dbReference type="Pfam" id="PF07714">
    <property type="entry name" value="PK_Tyr_Ser-Thr"/>
    <property type="match status" value="1"/>
</dbReference>
<dbReference type="Gene3D" id="3.50.4.10">
    <property type="entry name" value="Hepatocyte Growth Factor"/>
    <property type="match status" value="1"/>
</dbReference>
<dbReference type="InterPro" id="IPR036426">
    <property type="entry name" value="Bulb-type_lectin_dom_sf"/>
</dbReference>
<dbReference type="InterPro" id="IPR001245">
    <property type="entry name" value="Ser-Thr/Tyr_kinase_cat_dom"/>
</dbReference>
<dbReference type="Gene3D" id="3.30.200.20">
    <property type="entry name" value="Phosphorylase Kinase, domain 1"/>
    <property type="match status" value="1"/>
</dbReference>
<feature type="domain" description="Apple" evidence="23">
    <location>
        <begin position="348"/>
        <end position="430"/>
    </location>
</feature>
<dbReference type="Pfam" id="PF11883">
    <property type="entry name" value="DUF3403"/>
    <property type="match status" value="1"/>
</dbReference>
<evidence type="ECO:0000256" key="7">
    <source>
        <dbReference type="ARBA" id="ARBA00022741"/>
    </source>
</evidence>
<evidence type="ECO:0000256" key="12">
    <source>
        <dbReference type="ARBA" id="ARBA00023157"/>
    </source>
</evidence>
<gene>
    <name evidence="24" type="ORF">LTRI10_LOCUS686</name>
</gene>
<dbReference type="Pfam" id="PF00954">
    <property type="entry name" value="S_locus_glycop"/>
    <property type="match status" value="1"/>
</dbReference>
<name>A0AAV2C8Q9_9ROSI</name>
<evidence type="ECO:0000256" key="9">
    <source>
        <dbReference type="ARBA" id="ARBA00022840"/>
    </source>
</evidence>
<dbReference type="InterPro" id="IPR008271">
    <property type="entry name" value="Ser/Thr_kinase_AS"/>
</dbReference>
<evidence type="ECO:0000256" key="3">
    <source>
        <dbReference type="ARBA" id="ARBA00022553"/>
    </source>
</evidence>
<dbReference type="CDD" id="cd00028">
    <property type="entry name" value="B_lectin"/>
    <property type="match status" value="1"/>
</dbReference>
<keyword evidence="2 17" id="KW-0723">Serine/threonine-protein kinase</keyword>
<dbReference type="GO" id="GO:0016020">
    <property type="term" value="C:membrane"/>
    <property type="evidence" value="ECO:0007669"/>
    <property type="project" value="UniProtKB-SubCell"/>
</dbReference>
<evidence type="ECO:0000256" key="17">
    <source>
        <dbReference type="PIRNR" id="PIRNR000641"/>
    </source>
</evidence>
<comment type="catalytic activity">
    <reaction evidence="15 17">
        <text>L-threonyl-[protein] + ATP = O-phospho-L-threonyl-[protein] + ADP + H(+)</text>
        <dbReference type="Rhea" id="RHEA:46608"/>
        <dbReference type="Rhea" id="RHEA-COMP:11060"/>
        <dbReference type="Rhea" id="RHEA-COMP:11605"/>
        <dbReference type="ChEBI" id="CHEBI:15378"/>
        <dbReference type="ChEBI" id="CHEBI:30013"/>
        <dbReference type="ChEBI" id="CHEBI:30616"/>
        <dbReference type="ChEBI" id="CHEBI:61977"/>
        <dbReference type="ChEBI" id="CHEBI:456216"/>
        <dbReference type="EC" id="2.7.11.1"/>
    </reaction>
</comment>
<feature type="chain" id="PRO_5043864242" description="Receptor-like serine/threonine-protein kinase" evidence="20">
    <location>
        <begin position="30"/>
        <end position="851"/>
    </location>
</feature>
<feature type="transmembrane region" description="Helical" evidence="19">
    <location>
        <begin position="448"/>
        <end position="469"/>
    </location>
</feature>
<evidence type="ECO:0000256" key="15">
    <source>
        <dbReference type="ARBA" id="ARBA00047899"/>
    </source>
</evidence>
<dbReference type="InterPro" id="IPR021820">
    <property type="entry name" value="S-locus_recpt_kinase_C"/>
</dbReference>
<evidence type="ECO:0000256" key="4">
    <source>
        <dbReference type="ARBA" id="ARBA00022679"/>
    </source>
</evidence>
<evidence type="ECO:0000256" key="8">
    <source>
        <dbReference type="ARBA" id="ARBA00022777"/>
    </source>
</evidence>
<evidence type="ECO:0000256" key="10">
    <source>
        <dbReference type="ARBA" id="ARBA00022989"/>
    </source>
</evidence>